<feature type="transmembrane region" description="Helical" evidence="1">
    <location>
        <begin position="37"/>
        <end position="57"/>
    </location>
</feature>
<evidence type="ECO:0000313" key="2">
    <source>
        <dbReference type="EMBL" id="MTF39205.1"/>
    </source>
</evidence>
<dbReference type="AlphaFoldDB" id="A0A844GYH5"/>
<accession>A0A844GYH5</accession>
<comment type="caution">
    <text evidence="2">The sequence shown here is derived from an EMBL/GenBank/DDBJ whole genome shotgun (WGS) entry which is preliminary data.</text>
</comment>
<keyword evidence="1" id="KW-0472">Membrane</keyword>
<proteinExistence type="predicted"/>
<dbReference type="EMBL" id="WMIA01000011">
    <property type="protein sequence ID" value="MTF39205.1"/>
    <property type="molecule type" value="Genomic_DNA"/>
</dbReference>
<feature type="transmembrane region" description="Helical" evidence="1">
    <location>
        <begin position="63"/>
        <end position="82"/>
    </location>
</feature>
<keyword evidence="1" id="KW-0812">Transmembrane</keyword>
<organism evidence="2 3">
    <name type="scientific">Cyanobacterium aponinum 0216</name>
    <dbReference type="NCBI Taxonomy" id="2676140"/>
    <lineage>
        <taxon>Bacteria</taxon>
        <taxon>Bacillati</taxon>
        <taxon>Cyanobacteriota</taxon>
        <taxon>Cyanophyceae</taxon>
        <taxon>Oscillatoriophycideae</taxon>
        <taxon>Chroococcales</taxon>
        <taxon>Geminocystaceae</taxon>
        <taxon>Cyanobacterium</taxon>
    </lineage>
</organism>
<name>A0A844GYH5_9CHRO</name>
<protein>
    <submittedName>
        <fullName evidence="2">Phosphate ABC transporter permease</fullName>
    </submittedName>
</protein>
<gene>
    <name evidence="2" type="ORF">GGC33_09715</name>
</gene>
<dbReference type="RefSeq" id="WP_015220776.1">
    <property type="nucleotide sequence ID" value="NZ_WMIA01000011.1"/>
</dbReference>
<evidence type="ECO:0000313" key="3">
    <source>
        <dbReference type="Proteomes" id="UP000437131"/>
    </source>
</evidence>
<sequence>MLIPLKQDAINDLIPAIATGKQYAYYWANFPTLLKNLFISLVGVLFFWLLGSFFGRAGDNISLIFRIVMGLYWLWSPIYWASVRNNRFRRYRYCGFWRGKVLDVYLTEEIVKEESAIDKLGRVIIVENRRRLFNMEIADKSGFRATITTPVKRIYKSINRGQAVEGLLLTNDPDFMNIAQITDVYIPRNKLWLGEYPYLRRDVFLDIRRELAAIYGR</sequence>
<dbReference type="Proteomes" id="UP000437131">
    <property type="component" value="Unassembled WGS sequence"/>
</dbReference>
<reference evidence="2 3" key="1">
    <citation type="submission" date="2019-11" db="EMBL/GenBank/DDBJ databases">
        <title>Isolation of a new High Light Tolerant Cyanobacteria.</title>
        <authorList>
            <person name="Dobson Z."/>
            <person name="Vaughn N."/>
            <person name="Vaughn M."/>
            <person name="Fromme P."/>
            <person name="Mazor Y."/>
        </authorList>
    </citation>
    <scope>NUCLEOTIDE SEQUENCE [LARGE SCALE GENOMIC DNA]</scope>
    <source>
        <strain evidence="2 3">0216</strain>
    </source>
</reference>
<evidence type="ECO:0000256" key="1">
    <source>
        <dbReference type="SAM" id="Phobius"/>
    </source>
</evidence>
<keyword evidence="1" id="KW-1133">Transmembrane helix</keyword>